<protein>
    <recommendedName>
        <fullName evidence="1">Schlafen AlbA-2 domain-containing protein</fullName>
    </recommendedName>
</protein>
<dbReference type="AlphaFoldDB" id="A0A1F6U5W4"/>
<dbReference type="InterPro" id="IPR007421">
    <property type="entry name" value="Schlafen_AlbA_2_dom"/>
</dbReference>
<dbReference type="PANTHER" id="PTHR30595">
    <property type="entry name" value="GLPR-RELATED TRANSCRIPTIONAL REPRESSOR"/>
    <property type="match status" value="1"/>
</dbReference>
<comment type="caution">
    <text evidence="2">The sequence shown here is derived from an EMBL/GenBank/DDBJ whole genome shotgun (WGS) entry which is preliminary data.</text>
</comment>
<dbReference type="EMBL" id="MFTC01000007">
    <property type="protein sequence ID" value="OGI52785.1"/>
    <property type="molecule type" value="Genomic_DNA"/>
</dbReference>
<organism evidence="2 3">
    <name type="scientific">Candidatus Muproteobacteria bacterium RIFCSPLOWO2_01_FULL_60_18</name>
    <dbReference type="NCBI Taxonomy" id="1817768"/>
    <lineage>
        <taxon>Bacteria</taxon>
        <taxon>Pseudomonadati</taxon>
        <taxon>Pseudomonadota</taxon>
        <taxon>Candidatus Muproteobacteria</taxon>
    </lineage>
</organism>
<evidence type="ECO:0000259" key="1">
    <source>
        <dbReference type="Pfam" id="PF04326"/>
    </source>
</evidence>
<proteinExistence type="predicted"/>
<dbReference type="Pfam" id="PF04326">
    <property type="entry name" value="SLFN_AlbA_2"/>
    <property type="match status" value="1"/>
</dbReference>
<reference evidence="2 3" key="1">
    <citation type="journal article" date="2016" name="Nat. Commun.">
        <title>Thousands of microbial genomes shed light on interconnected biogeochemical processes in an aquifer system.</title>
        <authorList>
            <person name="Anantharaman K."/>
            <person name="Brown C.T."/>
            <person name="Hug L.A."/>
            <person name="Sharon I."/>
            <person name="Castelle C.J."/>
            <person name="Probst A.J."/>
            <person name="Thomas B.C."/>
            <person name="Singh A."/>
            <person name="Wilkins M.J."/>
            <person name="Karaoz U."/>
            <person name="Brodie E.L."/>
            <person name="Williams K.H."/>
            <person name="Hubbard S.S."/>
            <person name="Banfield J.F."/>
        </authorList>
    </citation>
    <scope>NUCLEOTIDE SEQUENCE [LARGE SCALE GENOMIC DNA]</scope>
</reference>
<name>A0A1F6U5W4_9PROT</name>
<gene>
    <name evidence="2" type="ORF">A3A87_02575</name>
</gene>
<evidence type="ECO:0000313" key="3">
    <source>
        <dbReference type="Proteomes" id="UP000179037"/>
    </source>
</evidence>
<dbReference type="Gene3D" id="3.30.950.30">
    <property type="entry name" value="Schlafen, AAA domain"/>
    <property type="match status" value="1"/>
</dbReference>
<feature type="domain" description="Schlafen AlbA-2" evidence="1">
    <location>
        <begin position="140"/>
        <end position="251"/>
    </location>
</feature>
<dbReference type="InterPro" id="IPR038461">
    <property type="entry name" value="Schlafen_AlbA_2_dom_sf"/>
</dbReference>
<dbReference type="PANTHER" id="PTHR30595:SF6">
    <property type="entry name" value="SCHLAFEN ALBA-2 DOMAIN-CONTAINING PROTEIN"/>
    <property type="match status" value="1"/>
</dbReference>
<sequence>MELQELIARGRFVLAGAPGRQQVFSLVNGRRSTKAIAKESGKRLSNTIRDLQKLRDVGLIEPKSDRSGKLKKNDGATVYQKLPIVRHLSLTYFRSPSRLSVKTEHKEKRINNRFSNRTERVRSIATPNENYVIDICSKGEDQAHEFKAGGTDTRTVAKEVAGFLHTKNGGMILYGVEDDGRISGAGISRQKFDQSIQNSVRNMISPAPNVRVHSVRVLESEIIVILISPWNRKEVFYYEGRAYVRKGTNVFQAKPEEIKRLHKGQHIV</sequence>
<accession>A0A1F6U5W4</accession>
<dbReference type="Proteomes" id="UP000179037">
    <property type="component" value="Unassembled WGS sequence"/>
</dbReference>
<evidence type="ECO:0000313" key="2">
    <source>
        <dbReference type="EMBL" id="OGI52785.1"/>
    </source>
</evidence>
<dbReference type="STRING" id="1817768.A3A87_02575"/>